<reference evidence="2" key="1">
    <citation type="submission" date="2021-06" db="EMBL/GenBank/DDBJ databases">
        <authorList>
            <person name="Hodson N. C."/>
            <person name="Mongue J. A."/>
            <person name="Jaron S. K."/>
        </authorList>
    </citation>
    <scope>NUCLEOTIDE SEQUENCE</scope>
</reference>
<keyword evidence="3" id="KW-1185">Reference proteome</keyword>
<name>A0A8J2KC04_9HEXA</name>
<dbReference type="AlphaFoldDB" id="A0A8J2KC04"/>
<evidence type="ECO:0000313" key="3">
    <source>
        <dbReference type="Proteomes" id="UP000708208"/>
    </source>
</evidence>
<dbReference type="Proteomes" id="UP000708208">
    <property type="component" value="Unassembled WGS sequence"/>
</dbReference>
<comment type="caution">
    <text evidence="2">The sequence shown here is derived from an EMBL/GenBank/DDBJ whole genome shotgun (WGS) entry which is preliminary data.</text>
</comment>
<protein>
    <submittedName>
        <fullName evidence="2">Uncharacterized protein</fullName>
    </submittedName>
</protein>
<proteinExistence type="predicted"/>
<keyword evidence="1" id="KW-1133">Transmembrane helix</keyword>
<sequence length="66" mass="7541">MGDYILEVLKLEEDVKNILGISTTFLLMLMGIVVMLVILTVLSIIMAAILIRAWNNKNPKQLNIWR</sequence>
<evidence type="ECO:0000313" key="2">
    <source>
        <dbReference type="EMBL" id="CAG7732376.1"/>
    </source>
</evidence>
<organism evidence="2 3">
    <name type="scientific">Allacma fusca</name>
    <dbReference type="NCBI Taxonomy" id="39272"/>
    <lineage>
        <taxon>Eukaryota</taxon>
        <taxon>Metazoa</taxon>
        <taxon>Ecdysozoa</taxon>
        <taxon>Arthropoda</taxon>
        <taxon>Hexapoda</taxon>
        <taxon>Collembola</taxon>
        <taxon>Symphypleona</taxon>
        <taxon>Sminthuridae</taxon>
        <taxon>Allacma</taxon>
    </lineage>
</organism>
<gene>
    <name evidence="2" type="ORF">AFUS01_LOCUS20896</name>
</gene>
<feature type="non-terminal residue" evidence="2">
    <location>
        <position position="1"/>
    </location>
</feature>
<keyword evidence="1" id="KW-0472">Membrane</keyword>
<dbReference type="EMBL" id="CAJVCH010229984">
    <property type="protein sequence ID" value="CAG7732376.1"/>
    <property type="molecule type" value="Genomic_DNA"/>
</dbReference>
<accession>A0A8J2KC04</accession>
<feature type="transmembrane region" description="Helical" evidence="1">
    <location>
        <begin position="25"/>
        <end position="51"/>
    </location>
</feature>
<evidence type="ECO:0000256" key="1">
    <source>
        <dbReference type="SAM" id="Phobius"/>
    </source>
</evidence>
<keyword evidence="1" id="KW-0812">Transmembrane</keyword>